<dbReference type="AlphaFoldDB" id="A0A2N5CJD5"/>
<proteinExistence type="predicted"/>
<dbReference type="OrthoDB" id="8961114at2"/>
<feature type="signal peptide" evidence="1">
    <location>
        <begin position="1"/>
        <end position="25"/>
    </location>
</feature>
<evidence type="ECO:0000256" key="1">
    <source>
        <dbReference type="SAM" id="SignalP"/>
    </source>
</evidence>
<feature type="chain" id="PRO_5014600423" description="Copper-binding protein" evidence="1">
    <location>
        <begin position="26"/>
        <end position="196"/>
    </location>
</feature>
<accession>A0A2N5CJD5</accession>
<dbReference type="Proteomes" id="UP000234341">
    <property type="component" value="Unassembled WGS sequence"/>
</dbReference>
<sequence>MKIRAQHALSTAACLMFAWAGAVHAQKPSTPAPIGVAEEAVVSGRVVNVDPDSRAVLVKGPGGNLVEIIAGEEAKNIGNVKKGDIVTLTRGAAVVAGLEPLGSKDTALMEQVERISHAPEGGKPGVMREITTTITAQITNVDVAKRTVTFRGPRETLRTVKVQDPNIDLASIKKGQMAKFVIKEVVAITVKSPPAG</sequence>
<reference evidence="2 3" key="1">
    <citation type="submission" date="2017-12" db="EMBL/GenBank/DDBJ databases">
        <title>Genome sequence of the active heterotrophic nitrifier-denitrifier, Cupriavidus pauculus UM1.</title>
        <authorList>
            <person name="Putonti C."/>
            <person name="Castignetti D."/>
        </authorList>
    </citation>
    <scope>NUCLEOTIDE SEQUENCE [LARGE SCALE GENOMIC DNA]</scope>
    <source>
        <strain evidence="2 3">UM1</strain>
    </source>
</reference>
<evidence type="ECO:0008006" key="4">
    <source>
        <dbReference type="Google" id="ProtNLM"/>
    </source>
</evidence>
<comment type="caution">
    <text evidence="2">The sequence shown here is derived from an EMBL/GenBank/DDBJ whole genome shotgun (WGS) entry which is preliminary data.</text>
</comment>
<name>A0A2N5CJD5_9BURK</name>
<gene>
    <name evidence="2" type="ORF">CYJ10_03240</name>
</gene>
<dbReference type="EMBL" id="PJRP01000001">
    <property type="protein sequence ID" value="PLQ02322.1"/>
    <property type="molecule type" value="Genomic_DNA"/>
</dbReference>
<evidence type="ECO:0000313" key="3">
    <source>
        <dbReference type="Proteomes" id="UP000234341"/>
    </source>
</evidence>
<keyword evidence="1" id="KW-0732">Signal</keyword>
<organism evidence="2 3">
    <name type="scientific">Cupriavidus pauculus</name>
    <dbReference type="NCBI Taxonomy" id="82633"/>
    <lineage>
        <taxon>Bacteria</taxon>
        <taxon>Pseudomonadati</taxon>
        <taxon>Pseudomonadota</taxon>
        <taxon>Betaproteobacteria</taxon>
        <taxon>Burkholderiales</taxon>
        <taxon>Burkholderiaceae</taxon>
        <taxon>Cupriavidus</taxon>
    </lineage>
</organism>
<evidence type="ECO:0000313" key="2">
    <source>
        <dbReference type="EMBL" id="PLQ02322.1"/>
    </source>
</evidence>
<protein>
    <recommendedName>
        <fullName evidence="4">Copper-binding protein</fullName>
    </recommendedName>
</protein>
<dbReference type="RefSeq" id="WP_101680097.1">
    <property type="nucleotide sequence ID" value="NZ_PJRP01000001.1"/>
</dbReference>